<evidence type="ECO:0000313" key="8">
    <source>
        <dbReference type="Proteomes" id="UP001596200"/>
    </source>
</evidence>
<protein>
    <submittedName>
        <fullName evidence="7">ScbR family autoregulator-binding transcription factor</fullName>
    </submittedName>
</protein>
<evidence type="ECO:0000313" key="7">
    <source>
        <dbReference type="EMBL" id="MFC5918599.1"/>
    </source>
</evidence>
<dbReference type="InterPro" id="IPR023772">
    <property type="entry name" value="DNA-bd_HTH_TetR-type_CS"/>
</dbReference>
<proteinExistence type="predicted"/>
<dbReference type="Pfam" id="PF00440">
    <property type="entry name" value="TetR_N"/>
    <property type="match status" value="1"/>
</dbReference>
<comment type="caution">
    <text evidence="7">The sequence shown here is derived from an EMBL/GenBank/DDBJ whole genome shotgun (WGS) entry which is preliminary data.</text>
</comment>
<gene>
    <name evidence="7" type="ORF">ACFP1B_34990</name>
</gene>
<organism evidence="7 8">
    <name type="scientific">Streptomyces pulveraceus</name>
    <dbReference type="NCBI Taxonomy" id="68258"/>
    <lineage>
        <taxon>Bacteria</taxon>
        <taxon>Bacillati</taxon>
        <taxon>Actinomycetota</taxon>
        <taxon>Actinomycetes</taxon>
        <taxon>Kitasatosporales</taxon>
        <taxon>Streptomycetaceae</taxon>
        <taxon>Streptomyces</taxon>
    </lineage>
</organism>
<keyword evidence="3" id="KW-0804">Transcription</keyword>
<dbReference type="Gene3D" id="1.10.357.10">
    <property type="entry name" value="Tetracycline Repressor, domain 2"/>
    <property type="match status" value="1"/>
</dbReference>
<dbReference type="InterPro" id="IPR001647">
    <property type="entry name" value="HTH_TetR"/>
</dbReference>
<reference evidence="8" key="1">
    <citation type="journal article" date="2019" name="Int. J. Syst. Evol. Microbiol.">
        <title>The Global Catalogue of Microorganisms (GCM) 10K type strain sequencing project: providing services to taxonomists for standard genome sequencing and annotation.</title>
        <authorList>
            <consortium name="The Broad Institute Genomics Platform"/>
            <consortium name="The Broad Institute Genome Sequencing Center for Infectious Disease"/>
            <person name="Wu L."/>
            <person name="Ma J."/>
        </authorList>
    </citation>
    <scope>NUCLEOTIDE SEQUENCE [LARGE SCALE GENOMIC DNA]</scope>
    <source>
        <strain evidence="8">JCM 4147</strain>
    </source>
</reference>
<feature type="DNA-binding region" description="H-T-H motif" evidence="4">
    <location>
        <begin position="31"/>
        <end position="50"/>
    </location>
</feature>
<keyword evidence="1" id="KW-0805">Transcription regulation</keyword>
<dbReference type="PANTHER" id="PTHR30055">
    <property type="entry name" value="HTH-TYPE TRANSCRIPTIONAL REGULATOR RUTR"/>
    <property type="match status" value="1"/>
</dbReference>
<feature type="region of interest" description="Disordered" evidence="5">
    <location>
        <begin position="195"/>
        <end position="218"/>
    </location>
</feature>
<name>A0ABW1GUT9_9ACTN</name>
<evidence type="ECO:0000256" key="1">
    <source>
        <dbReference type="ARBA" id="ARBA00023015"/>
    </source>
</evidence>
<evidence type="ECO:0000256" key="5">
    <source>
        <dbReference type="SAM" id="MobiDB-lite"/>
    </source>
</evidence>
<dbReference type="SUPFAM" id="SSF46689">
    <property type="entry name" value="Homeodomain-like"/>
    <property type="match status" value="1"/>
</dbReference>
<dbReference type="PANTHER" id="PTHR30055:SF234">
    <property type="entry name" value="HTH-TYPE TRANSCRIPTIONAL REGULATOR BETI"/>
    <property type="match status" value="1"/>
</dbReference>
<dbReference type="NCBIfam" id="NF041196">
    <property type="entry name" value="ScbR_bind_reg"/>
    <property type="match status" value="1"/>
</dbReference>
<evidence type="ECO:0000259" key="6">
    <source>
        <dbReference type="PROSITE" id="PS50977"/>
    </source>
</evidence>
<evidence type="ECO:0000256" key="4">
    <source>
        <dbReference type="PROSITE-ProRule" id="PRU00335"/>
    </source>
</evidence>
<dbReference type="SUPFAM" id="SSF48498">
    <property type="entry name" value="Tetracyclin repressor-like, C-terminal domain"/>
    <property type="match status" value="1"/>
</dbReference>
<dbReference type="Proteomes" id="UP001596200">
    <property type="component" value="Unassembled WGS sequence"/>
</dbReference>
<dbReference type="InterPro" id="IPR036271">
    <property type="entry name" value="Tet_transcr_reg_TetR-rel_C_sf"/>
</dbReference>
<dbReference type="InterPro" id="IPR050109">
    <property type="entry name" value="HTH-type_TetR-like_transc_reg"/>
</dbReference>
<dbReference type="PROSITE" id="PS01081">
    <property type="entry name" value="HTH_TETR_1"/>
    <property type="match status" value="1"/>
</dbReference>
<evidence type="ECO:0000256" key="2">
    <source>
        <dbReference type="ARBA" id="ARBA00023125"/>
    </source>
</evidence>
<evidence type="ECO:0000256" key="3">
    <source>
        <dbReference type="ARBA" id="ARBA00023163"/>
    </source>
</evidence>
<dbReference type="RefSeq" id="WP_344516802.1">
    <property type="nucleotide sequence ID" value="NZ_BAAATU010000043.1"/>
</dbReference>
<accession>A0ABW1GUT9</accession>
<dbReference type="InterPro" id="IPR047923">
    <property type="entry name" value="ArpA-like"/>
</dbReference>
<sequence length="218" mass="23358">MVKQDRAARTRQSLIHAAAEVFAQGGFAPASLATISRRAGVSNGALHFHFETKKALAQAVEDQAAETLRRITEGRENGGDGALQVLVDTTHALMGTLADDIVTRAGFELGGDPARGEESRLRREWQRWIEDMLRRAEAEGGLAEGVSADNASSAIVAVTVGFEVLGSEDKGWLSEETVAGFWDLMLPRLASRREPVPVSSSSAGGHRRAVVPMTRPAD</sequence>
<dbReference type="InterPro" id="IPR009057">
    <property type="entry name" value="Homeodomain-like_sf"/>
</dbReference>
<dbReference type="EMBL" id="JBHSPU010000042">
    <property type="protein sequence ID" value="MFC5918599.1"/>
    <property type="molecule type" value="Genomic_DNA"/>
</dbReference>
<keyword evidence="8" id="KW-1185">Reference proteome</keyword>
<keyword evidence="2 4" id="KW-0238">DNA-binding</keyword>
<dbReference type="PROSITE" id="PS50977">
    <property type="entry name" value="HTH_TETR_2"/>
    <property type="match status" value="1"/>
</dbReference>
<feature type="domain" description="HTH tetR-type" evidence="6">
    <location>
        <begin position="8"/>
        <end position="68"/>
    </location>
</feature>
<dbReference type="PRINTS" id="PR00455">
    <property type="entry name" value="HTHTETR"/>
</dbReference>